<dbReference type="GO" id="GO:0012505">
    <property type="term" value="C:endomembrane system"/>
    <property type="evidence" value="ECO:0007669"/>
    <property type="project" value="UniProtKB-ARBA"/>
</dbReference>
<evidence type="ECO:0000256" key="4">
    <source>
        <dbReference type="ARBA" id="ARBA00023136"/>
    </source>
</evidence>
<dbReference type="RefSeq" id="WP_139084899.1">
    <property type="nucleotide sequence ID" value="NZ_VDFR01000037.1"/>
</dbReference>
<reference evidence="6 7" key="1">
    <citation type="submission" date="2019-05" db="EMBL/GenBank/DDBJ databases">
        <title>Mumia sp. nov., isolated from the intestinal contents of plateau pika (Ochotona curzoniae) in the Qinghai-Tibet plateau of China.</title>
        <authorList>
            <person name="Tian Z."/>
        </authorList>
    </citation>
    <scope>NUCLEOTIDE SEQUENCE [LARGE SCALE GENOMIC DNA]</scope>
    <source>
        <strain evidence="7">527</strain>
        <strain evidence="6">Z527</strain>
    </source>
</reference>
<dbReference type="OrthoDB" id="4962633at2"/>
<keyword evidence="3" id="KW-0446">Lipid-binding</keyword>
<dbReference type="GO" id="GO:0006890">
    <property type="term" value="P:retrograde vesicle-mediated transport, Golgi to endoplasmic reticulum"/>
    <property type="evidence" value="ECO:0007669"/>
    <property type="project" value="TreeGrafter"/>
</dbReference>
<gene>
    <name evidence="6" type="ORF">FHE65_07495</name>
    <name evidence="5" type="ORF">FHE65_07605</name>
</gene>
<dbReference type="Gene3D" id="1.10.3630.10">
    <property type="entry name" value="yeast vps74-n-term truncation variant domain like"/>
    <property type="match status" value="1"/>
</dbReference>
<evidence type="ECO:0000313" key="6">
    <source>
        <dbReference type="EMBL" id="TNC48265.1"/>
    </source>
</evidence>
<dbReference type="InterPro" id="IPR008628">
    <property type="entry name" value="GPP34-like"/>
</dbReference>
<dbReference type="Proteomes" id="UP000306740">
    <property type="component" value="Unassembled WGS sequence"/>
</dbReference>
<dbReference type="InterPro" id="IPR038261">
    <property type="entry name" value="GPP34-like_sf"/>
</dbReference>
<evidence type="ECO:0000313" key="5">
    <source>
        <dbReference type="EMBL" id="TNC48209.1"/>
    </source>
</evidence>
<dbReference type="GO" id="GO:0005829">
    <property type="term" value="C:cytosol"/>
    <property type="evidence" value="ECO:0007669"/>
    <property type="project" value="TreeGrafter"/>
</dbReference>
<dbReference type="EMBL" id="VDFR01000037">
    <property type="protein sequence ID" value="TNC48265.1"/>
    <property type="molecule type" value="Genomic_DNA"/>
</dbReference>
<dbReference type="Pfam" id="PF05719">
    <property type="entry name" value="GPP34"/>
    <property type="match status" value="1"/>
</dbReference>
<dbReference type="GO" id="GO:0048194">
    <property type="term" value="P:Golgi vesicle budding"/>
    <property type="evidence" value="ECO:0007669"/>
    <property type="project" value="TreeGrafter"/>
</dbReference>
<proteinExistence type="predicted"/>
<dbReference type="AlphaFoldDB" id="A0A5C4MWI6"/>
<evidence type="ECO:0000256" key="2">
    <source>
        <dbReference type="ARBA" id="ARBA00023034"/>
    </source>
</evidence>
<comment type="subcellular location">
    <subcellularLocation>
        <location evidence="1">Golgi apparatus membrane</location>
        <topology evidence="1">Peripheral membrane protein</topology>
        <orientation evidence="1">Cytoplasmic side</orientation>
    </subcellularLocation>
</comment>
<evidence type="ECO:0000256" key="1">
    <source>
        <dbReference type="ARBA" id="ARBA00004255"/>
    </source>
</evidence>
<dbReference type="GO" id="GO:0070273">
    <property type="term" value="F:phosphatidylinositol-4-phosphate binding"/>
    <property type="evidence" value="ECO:0007669"/>
    <property type="project" value="InterPro"/>
</dbReference>
<protein>
    <submittedName>
        <fullName evidence="6">GPP34 family phosphoprotein</fullName>
    </submittedName>
</protein>
<keyword evidence="4" id="KW-0472">Membrane</keyword>
<comment type="caution">
    <text evidence="6">The sequence shown here is derived from an EMBL/GenBank/DDBJ whole genome shotgun (WGS) entry which is preliminary data.</text>
</comment>
<dbReference type="PANTHER" id="PTHR12704:SF2">
    <property type="entry name" value="GOLGI PHOSPHOPROTEIN 3 HOMOLOG SAURON"/>
    <property type="match status" value="1"/>
</dbReference>
<dbReference type="GO" id="GO:0043001">
    <property type="term" value="P:Golgi to plasma membrane protein transport"/>
    <property type="evidence" value="ECO:0007669"/>
    <property type="project" value="TreeGrafter"/>
</dbReference>
<dbReference type="PANTHER" id="PTHR12704">
    <property type="entry name" value="TRANS-GOLGI PROTEIN GMX33"/>
    <property type="match status" value="1"/>
</dbReference>
<organism evidence="6 7">
    <name type="scientific">Mumia zhuanghuii</name>
    <dbReference type="NCBI Taxonomy" id="2585211"/>
    <lineage>
        <taxon>Bacteria</taxon>
        <taxon>Bacillati</taxon>
        <taxon>Actinomycetota</taxon>
        <taxon>Actinomycetes</taxon>
        <taxon>Propionibacteriales</taxon>
        <taxon>Nocardioidaceae</taxon>
        <taxon>Mumia</taxon>
    </lineage>
</organism>
<dbReference type="EMBL" id="VDFR01000038">
    <property type="protein sequence ID" value="TNC48209.1"/>
    <property type="molecule type" value="Genomic_DNA"/>
</dbReference>
<keyword evidence="2" id="KW-0333">Golgi apparatus</keyword>
<name>A0A5C4MWI6_9ACTN</name>
<sequence>MLIAEDIVLLVTDDETGKKASTSTGLDAALAGALLIELAIRERVELEGKGRKAKVVVRDGTPTGEPLLDDALTRLSGSAPFTPTTAVNRLSNKIQSRVHDSLAERGILRREEGRVLGIFPVTRWPAADSAHEAALRAQLHDALVVGVDPAPDVAATICLLRAGDLLNAAVDKADRSVAKKRAKEIESVTWASDGVRQVVEAANAAVMVVVMAAATMTMVAGAASSG</sequence>
<dbReference type="GO" id="GO:0007030">
    <property type="term" value="P:Golgi organization"/>
    <property type="evidence" value="ECO:0007669"/>
    <property type="project" value="TreeGrafter"/>
</dbReference>
<accession>A0A5C4MWI6</accession>
<evidence type="ECO:0000313" key="7">
    <source>
        <dbReference type="Proteomes" id="UP000306740"/>
    </source>
</evidence>
<evidence type="ECO:0000256" key="3">
    <source>
        <dbReference type="ARBA" id="ARBA00023121"/>
    </source>
</evidence>